<feature type="transmembrane region" description="Helical" evidence="6">
    <location>
        <begin position="46"/>
        <end position="68"/>
    </location>
</feature>
<dbReference type="InterPro" id="IPR023271">
    <property type="entry name" value="Aquaporin-like"/>
</dbReference>
<dbReference type="Gene3D" id="1.20.1080.10">
    <property type="entry name" value="Glycerol uptake facilitator protein"/>
    <property type="match status" value="1"/>
</dbReference>
<reference evidence="7" key="1">
    <citation type="submission" date="2018-06" db="EMBL/GenBank/DDBJ databases">
        <authorList>
            <person name="Zhirakovskaya E."/>
        </authorList>
    </citation>
    <scope>NUCLEOTIDE SEQUENCE</scope>
</reference>
<accession>A0A3B0TD52</accession>
<keyword evidence="3 6" id="KW-1133">Transmembrane helix</keyword>
<evidence type="ECO:0000256" key="2">
    <source>
        <dbReference type="ARBA" id="ARBA00022692"/>
    </source>
</evidence>
<comment type="similarity">
    <text evidence="5">Belongs to the FNT transporter (TC 1.A.16) family.</text>
</comment>
<protein>
    <submittedName>
        <fullName evidence="7">Formate efflux transporter (TC 2.A.44 family)</fullName>
    </submittedName>
</protein>
<name>A0A3B0TD52_9ZZZZ</name>
<dbReference type="AlphaFoldDB" id="A0A3B0TD52"/>
<dbReference type="EMBL" id="UOEM01000004">
    <property type="protein sequence ID" value="VAW10069.1"/>
    <property type="molecule type" value="Genomic_DNA"/>
</dbReference>
<sequence>MDKTDTSPKPDRSVNVMGIEAYSPRQIADRVEAAGVVKAALPLDKLATLGVLAGVFIGIGAALYTTVMTGNDLGFGPGRLLGGVAFSLGLVLVVIAGAELFTGNALIVMAWADGRVSLLSLLRNWLVTFLANGVGAAGLAVMIFLSGILALGGQSETIAGIASAKMALPFGEAFVRGILCNMLVCLAVWLSFAAHDVAGKIVAITFPITAFVALGFEHSIANLYFIPLGLMAGAQGSIAGMMMNLVPVTLGNIVGGAGGVAMVYWIIYRR</sequence>
<comment type="subcellular location">
    <subcellularLocation>
        <location evidence="1">Membrane</location>
        <topology evidence="1">Multi-pass membrane protein</topology>
    </subcellularLocation>
</comment>
<dbReference type="PANTHER" id="PTHR30520:SF6">
    <property type="entry name" value="FORMATE_NITRATE FAMILY TRANSPORTER (EUROFUNG)"/>
    <property type="match status" value="1"/>
</dbReference>
<evidence type="ECO:0000256" key="3">
    <source>
        <dbReference type="ARBA" id="ARBA00022989"/>
    </source>
</evidence>
<evidence type="ECO:0000256" key="5">
    <source>
        <dbReference type="ARBA" id="ARBA00049660"/>
    </source>
</evidence>
<feature type="transmembrane region" description="Helical" evidence="6">
    <location>
        <begin position="80"/>
        <end position="109"/>
    </location>
</feature>
<gene>
    <name evidence="7" type="ORF">MNBD_ALPHA09-1072</name>
</gene>
<feature type="transmembrane region" description="Helical" evidence="6">
    <location>
        <begin position="173"/>
        <end position="192"/>
    </location>
</feature>
<evidence type="ECO:0000256" key="4">
    <source>
        <dbReference type="ARBA" id="ARBA00023136"/>
    </source>
</evidence>
<evidence type="ECO:0000256" key="1">
    <source>
        <dbReference type="ARBA" id="ARBA00004141"/>
    </source>
</evidence>
<keyword evidence="2 6" id="KW-0812">Transmembrane</keyword>
<dbReference type="Pfam" id="PF01226">
    <property type="entry name" value="Form_Nir_trans"/>
    <property type="match status" value="1"/>
</dbReference>
<dbReference type="PROSITE" id="PS01006">
    <property type="entry name" value="FORMATE_NITRITE_TP_2"/>
    <property type="match status" value="1"/>
</dbReference>
<keyword evidence="4 6" id="KW-0472">Membrane</keyword>
<dbReference type="InterPro" id="IPR000292">
    <property type="entry name" value="For/NO2_transpt"/>
</dbReference>
<organism evidence="7">
    <name type="scientific">hydrothermal vent metagenome</name>
    <dbReference type="NCBI Taxonomy" id="652676"/>
    <lineage>
        <taxon>unclassified sequences</taxon>
        <taxon>metagenomes</taxon>
        <taxon>ecological metagenomes</taxon>
    </lineage>
</organism>
<dbReference type="PANTHER" id="PTHR30520">
    <property type="entry name" value="FORMATE TRANSPORTER-RELATED"/>
    <property type="match status" value="1"/>
</dbReference>
<dbReference type="GO" id="GO:0005886">
    <property type="term" value="C:plasma membrane"/>
    <property type="evidence" value="ECO:0007669"/>
    <property type="project" value="TreeGrafter"/>
</dbReference>
<proteinExistence type="inferred from homology"/>
<dbReference type="PROSITE" id="PS01005">
    <property type="entry name" value="FORMATE_NITRITE_TP_1"/>
    <property type="match status" value="1"/>
</dbReference>
<dbReference type="InterPro" id="IPR024002">
    <property type="entry name" value="For/NO2_transpt_CS"/>
</dbReference>
<feature type="transmembrane region" description="Helical" evidence="6">
    <location>
        <begin position="129"/>
        <end position="152"/>
    </location>
</feature>
<evidence type="ECO:0000256" key="6">
    <source>
        <dbReference type="SAM" id="Phobius"/>
    </source>
</evidence>
<dbReference type="GO" id="GO:0015499">
    <property type="term" value="F:formate transmembrane transporter activity"/>
    <property type="evidence" value="ECO:0007669"/>
    <property type="project" value="TreeGrafter"/>
</dbReference>
<evidence type="ECO:0000313" key="7">
    <source>
        <dbReference type="EMBL" id="VAW10069.1"/>
    </source>
</evidence>
<feature type="transmembrane region" description="Helical" evidence="6">
    <location>
        <begin position="249"/>
        <end position="268"/>
    </location>
</feature>